<proteinExistence type="predicted"/>
<sequence>MSRILRRPMFRGGRVAKAGGGLSQLRPGYAPGGEVMDIYSQIEEKIPMPEKRKRQGLTVGDYLRIASSGLEILGAPSEGSGFKGTLASASKPLASLGVDLGTSIDARDQKIDEDYQKALDDRTGLVTSLAGAQAEFDIGKMKAKGEKEFIVEQINSYWQPLIDAEADETKKKELEQQKRADTYNVIVLGEDVSDKYKILNNAEAYEIAADNARADVESTINEATGKNWSRDDKGYAELLAKRTNYYLRLATKFLQPDLAQKDGGRIGKANGGMMTEDVNVMEQTPTGMADVNVSATEPVPTASTNEINISYEQLRDRLPPEISDDIVLLLSQSYEAFADFAEIQTQADVNEFNIKYNVQLFLPQQSGA</sequence>
<evidence type="ECO:0000313" key="1">
    <source>
        <dbReference type="EMBL" id="ASE99838.1"/>
    </source>
</evidence>
<protein>
    <submittedName>
        <fullName evidence="1">Uncharacterized protein</fullName>
    </submittedName>
</protein>
<accession>A0A218MKM3</accession>
<reference evidence="1" key="1">
    <citation type="submission" date="2016-10" db="EMBL/GenBank/DDBJ databases">
        <authorList>
            <person name="Varghese N."/>
        </authorList>
    </citation>
    <scope>NUCLEOTIDE SEQUENCE</scope>
</reference>
<name>A0A218MKM3_9VIRU</name>
<reference evidence="1" key="2">
    <citation type="journal article" date="2017" name="Nat. Commun.">
        <title>Single-virus genomics reveals hidden cosmopolitan and abundant viruses.</title>
        <authorList>
            <person name="Martinez-Hernandez F."/>
            <person name="Fornas O."/>
            <person name="Lluesma Gomez M."/>
            <person name="Bolduc B."/>
            <person name="de la Cruz Pena M.J."/>
            <person name="Martinez J.M."/>
            <person name="Anton J."/>
            <person name="Gasol J.M."/>
            <person name="Rosselli R."/>
            <person name="Rodriguez-Valera F."/>
            <person name="Sullivan M.B."/>
            <person name="Acinas S.G."/>
            <person name="Martinez-Garcia M."/>
        </authorList>
    </citation>
    <scope>NUCLEOTIDE SEQUENCE</scope>
</reference>
<organism evidence="1">
    <name type="scientific">uncultured virus</name>
    <dbReference type="NCBI Taxonomy" id="340016"/>
    <lineage>
        <taxon>Viruses</taxon>
        <taxon>environmental samples</taxon>
    </lineage>
</organism>
<dbReference type="EMBL" id="KY052798">
    <property type="protein sequence ID" value="ASE99838.1"/>
    <property type="molecule type" value="Genomic_DNA"/>
</dbReference>